<organism evidence="13 14">
    <name type="scientific">Caenorhabditis bovis</name>
    <dbReference type="NCBI Taxonomy" id="2654633"/>
    <lineage>
        <taxon>Eukaryota</taxon>
        <taxon>Metazoa</taxon>
        <taxon>Ecdysozoa</taxon>
        <taxon>Nematoda</taxon>
        <taxon>Chromadorea</taxon>
        <taxon>Rhabditida</taxon>
        <taxon>Rhabditina</taxon>
        <taxon>Rhabditomorpha</taxon>
        <taxon>Rhabditoidea</taxon>
        <taxon>Rhabditidae</taxon>
        <taxon>Peloderinae</taxon>
        <taxon>Caenorhabditis</taxon>
    </lineage>
</organism>
<feature type="transmembrane region" description="Helical" evidence="12">
    <location>
        <begin position="125"/>
        <end position="144"/>
    </location>
</feature>
<evidence type="ECO:0000313" key="14">
    <source>
        <dbReference type="Proteomes" id="UP000494206"/>
    </source>
</evidence>
<dbReference type="OrthoDB" id="5867527at2759"/>
<evidence type="ECO:0000256" key="11">
    <source>
        <dbReference type="ARBA" id="ARBA00023303"/>
    </source>
</evidence>
<comment type="caution">
    <text evidence="13">The sequence shown here is derived from an EMBL/GenBank/DDBJ whole genome shotgun (WGS) entry which is preliminary data.</text>
</comment>
<dbReference type="PANTHER" id="PTHR11893:SF20">
    <property type="entry name" value="INNEXIN-3"/>
    <property type="match status" value="1"/>
</dbReference>
<keyword evidence="11 12" id="KW-0407">Ion channel</keyword>
<dbReference type="GO" id="GO:0005243">
    <property type="term" value="F:gap junction channel activity"/>
    <property type="evidence" value="ECO:0007669"/>
    <property type="project" value="TreeGrafter"/>
</dbReference>
<comment type="subcellular location">
    <subcellularLocation>
        <location evidence="1">Cell junction</location>
        <location evidence="1">Gap junction</location>
    </subcellularLocation>
    <subcellularLocation>
        <location evidence="2 12">Cell membrane</location>
        <topology evidence="2 12">Multi-pass membrane protein</topology>
    </subcellularLocation>
</comment>
<evidence type="ECO:0000256" key="9">
    <source>
        <dbReference type="ARBA" id="ARBA00023065"/>
    </source>
</evidence>
<keyword evidence="9 12" id="KW-0406">Ion transport</keyword>
<keyword evidence="5 12" id="KW-0812">Transmembrane</keyword>
<sequence>MHLLNKFVRFGEEQLGLRDIWKAHFVGIYMPQALPVGYRNCKLPFFGNNYVYSQLCNNITCFILIAFAIILVWKHKIGEPMSCKNRNFTNIDLIPLLGNSDVDCFAGKFKFAFNGTMIIPGIGQYTHVALFLTSMMFVALKLIWNKLEKSTDFWLDEYLQITMKIKDLSVEQRTKGVEEMTNKINEYKKASGSIFGSRSPRLNAYVTFKLMCIGCLGLQFILMRYITGDGFNLLWGIKNLSSKSLWTSFGMTTNFPHRINCGVHPLIRDDVYVYTTSCIIGLNVLNDVLFSALAIWLSFVLFFLALDCAKYMFEIGRHSHTKKLLKKIYNTNISNDQAARFYNYIGFDGLVIMKTVFDVSDIVGKHLIQNFMANEIAKRFEDEIGEDQRLMFFSNMRNMGEYTKFAAALEKLF</sequence>
<keyword evidence="10 12" id="KW-0472">Membrane</keyword>
<gene>
    <name evidence="12" type="primary">inx</name>
    <name evidence="13" type="ORF">CBOVIS_LOCUS2809</name>
</gene>
<dbReference type="PROSITE" id="PS51013">
    <property type="entry name" value="PANNEXIN"/>
    <property type="match status" value="1"/>
</dbReference>
<evidence type="ECO:0000256" key="8">
    <source>
        <dbReference type="ARBA" id="ARBA00022989"/>
    </source>
</evidence>
<keyword evidence="3 12" id="KW-0813">Transport</keyword>
<evidence type="ECO:0000256" key="7">
    <source>
        <dbReference type="ARBA" id="ARBA00022949"/>
    </source>
</evidence>
<reference evidence="13 14" key="1">
    <citation type="submission" date="2020-04" db="EMBL/GenBank/DDBJ databases">
        <authorList>
            <person name="Laetsch R D."/>
            <person name="Stevens L."/>
            <person name="Kumar S."/>
            <person name="Blaxter L. M."/>
        </authorList>
    </citation>
    <scope>NUCLEOTIDE SEQUENCE [LARGE SCALE GENOMIC DNA]</scope>
</reference>
<accession>A0A8S1E7G0</accession>
<dbReference type="EMBL" id="CADEPM010000002">
    <property type="protein sequence ID" value="CAB3399732.1"/>
    <property type="molecule type" value="Genomic_DNA"/>
</dbReference>
<comment type="similarity">
    <text evidence="12">Belongs to the pannexin family.</text>
</comment>
<dbReference type="PANTHER" id="PTHR11893">
    <property type="entry name" value="INNEXIN"/>
    <property type="match status" value="1"/>
</dbReference>
<evidence type="ECO:0000256" key="1">
    <source>
        <dbReference type="ARBA" id="ARBA00004610"/>
    </source>
</evidence>
<keyword evidence="4" id="KW-1003">Cell membrane</keyword>
<feature type="transmembrane region" description="Helical" evidence="12">
    <location>
        <begin position="206"/>
        <end position="226"/>
    </location>
</feature>
<name>A0A8S1E7G0_9PELO</name>
<keyword evidence="6" id="KW-0303">Gap junction</keyword>
<feature type="transmembrane region" description="Helical" evidence="12">
    <location>
        <begin position="50"/>
        <end position="73"/>
    </location>
</feature>
<protein>
    <recommendedName>
        <fullName evidence="12">Innexin</fullName>
    </recommendedName>
</protein>
<dbReference type="GO" id="GO:0034220">
    <property type="term" value="P:monoatomic ion transmembrane transport"/>
    <property type="evidence" value="ECO:0007669"/>
    <property type="project" value="UniProtKB-KW"/>
</dbReference>
<evidence type="ECO:0000256" key="12">
    <source>
        <dbReference type="RuleBase" id="RU010713"/>
    </source>
</evidence>
<keyword evidence="7" id="KW-0965">Cell junction</keyword>
<dbReference type="GO" id="GO:0005921">
    <property type="term" value="C:gap junction"/>
    <property type="evidence" value="ECO:0007669"/>
    <property type="project" value="UniProtKB-SubCell"/>
</dbReference>
<evidence type="ECO:0000256" key="6">
    <source>
        <dbReference type="ARBA" id="ARBA00022868"/>
    </source>
</evidence>
<evidence type="ECO:0000256" key="2">
    <source>
        <dbReference type="ARBA" id="ARBA00004651"/>
    </source>
</evidence>
<dbReference type="AlphaFoldDB" id="A0A8S1E7G0"/>
<dbReference type="InterPro" id="IPR000990">
    <property type="entry name" value="Innexin"/>
</dbReference>
<dbReference type="Proteomes" id="UP000494206">
    <property type="component" value="Unassembled WGS sequence"/>
</dbReference>
<keyword evidence="14" id="KW-1185">Reference proteome</keyword>
<dbReference type="GO" id="GO:0005886">
    <property type="term" value="C:plasma membrane"/>
    <property type="evidence" value="ECO:0007669"/>
    <property type="project" value="UniProtKB-SubCell"/>
</dbReference>
<evidence type="ECO:0000256" key="5">
    <source>
        <dbReference type="ARBA" id="ARBA00022692"/>
    </source>
</evidence>
<evidence type="ECO:0000256" key="10">
    <source>
        <dbReference type="ARBA" id="ARBA00023136"/>
    </source>
</evidence>
<comment type="function">
    <text evidence="12">Structural component of the gap junctions.</text>
</comment>
<evidence type="ECO:0000256" key="3">
    <source>
        <dbReference type="ARBA" id="ARBA00022448"/>
    </source>
</evidence>
<keyword evidence="8 12" id="KW-1133">Transmembrane helix</keyword>
<evidence type="ECO:0000313" key="13">
    <source>
        <dbReference type="EMBL" id="CAB3399732.1"/>
    </source>
</evidence>
<dbReference type="Pfam" id="PF00876">
    <property type="entry name" value="Innexin"/>
    <property type="match status" value="1"/>
</dbReference>
<feature type="transmembrane region" description="Helical" evidence="12">
    <location>
        <begin position="293"/>
        <end position="313"/>
    </location>
</feature>
<evidence type="ECO:0000256" key="4">
    <source>
        <dbReference type="ARBA" id="ARBA00022475"/>
    </source>
</evidence>
<proteinExistence type="inferred from homology"/>